<reference evidence="4" key="1">
    <citation type="submission" date="2017-06" db="EMBL/GenBank/DDBJ databases">
        <authorList>
            <person name="Varghese N."/>
            <person name="Submissions S."/>
        </authorList>
    </citation>
    <scope>NUCLEOTIDE SEQUENCE [LARGE SCALE GENOMIC DNA]</scope>
    <source>
        <strain evidence="4">ANC 5114</strain>
    </source>
</reference>
<proteinExistence type="predicted"/>
<dbReference type="SMART" id="SM00331">
    <property type="entry name" value="PP2C_SIG"/>
    <property type="match status" value="1"/>
</dbReference>
<name>A0A217EIH5_9GAMM</name>
<dbReference type="PANTHER" id="PTHR43156:SF2">
    <property type="entry name" value="STAGE II SPORULATION PROTEIN E"/>
    <property type="match status" value="1"/>
</dbReference>
<dbReference type="RefSeq" id="WP_088824339.1">
    <property type="nucleotide sequence ID" value="NZ_FZLN01000006.1"/>
</dbReference>
<evidence type="ECO:0000259" key="2">
    <source>
        <dbReference type="SMART" id="SM00331"/>
    </source>
</evidence>
<dbReference type="OrthoDB" id="6399952at2"/>
<dbReference type="InterPro" id="IPR052016">
    <property type="entry name" value="Bact_Sigma-Reg"/>
</dbReference>
<dbReference type="Pfam" id="PF07228">
    <property type="entry name" value="SpoIIE"/>
    <property type="match status" value="1"/>
</dbReference>
<evidence type="ECO:0000313" key="4">
    <source>
        <dbReference type="Proteomes" id="UP000243463"/>
    </source>
</evidence>
<organism evidence="3 4">
    <name type="scientific">Acinetobacter apis</name>
    <dbReference type="NCBI Taxonomy" id="1229165"/>
    <lineage>
        <taxon>Bacteria</taxon>
        <taxon>Pseudomonadati</taxon>
        <taxon>Pseudomonadota</taxon>
        <taxon>Gammaproteobacteria</taxon>
        <taxon>Moraxellales</taxon>
        <taxon>Moraxellaceae</taxon>
        <taxon>Acinetobacter</taxon>
    </lineage>
</organism>
<feature type="domain" description="PPM-type phosphatase" evidence="2">
    <location>
        <begin position="126"/>
        <end position="320"/>
    </location>
</feature>
<evidence type="ECO:0000313" key="3">
    <source>
        <dbReference type="EMBL" id="SNQ30167.1"/>
    </source>
</evidence>
<keyword evidence="1" id="KW-0378">Hydrolase</keyword>
<gene>
    <name evidence="3" type="ORF">SAMN05444584_2154</name>
</gene>
<dbReference type="PANTHER" id="PTHR43156">
    <property type="entry name" value="STAGE II SPORULATION PROTEIN E-RELATED"/>
    <property type="match status" value="1"/>
</dbReference>
<protein>
    <submittedName>
        <fullName evidence="3">Stage II sporulation protein E (SpoIIE)</fullName>
    </submittedName>
</protein>
<evidence type="ECO:0000256" key="1">
    <source>
        <dbReference type="ARBA" id="ARBA00022801"/>
    </source>
</evidence>
<dbReference type="Gene3D" id="3.60.40.10">
    <property type="entry name" value="PPM-type phosphatase domain"/>
    <property type="match status" value="1"/>
</dbReference>
<accession>A0A217EIH5</accession>
<dbReference type="AlphaFoldDB" id="A0A217EIH5"/>
<dbReference type="GO" id="GO:0016791">
    <property type="term" value="F:phosphatase activity"/>
    <property type="evidence" value="ECO:0007669"/>
    <property type="project" value="TreeGrafter"/>
</dbReference>
<dbReference type="Proteomes" id="UP000243463">
    <property type="component" value="Unassembled WGS sequence"/>
</dbReference>
<dbReference type="InterPro" id="IPR001932">
    <property type="entry name" value="PPM-type_phosphatase-like_dom"/>
</dbReference>
<keyword evidence="4" id="KW-1185">Reference proteome</keyword>
<dbReference type="InterPro" id="IPR036457">
    <property type="entry name" value="PPM-type-like_dom_sf"/>
</dbReference>
<dbReference type="EMBL" id="FZLN01000006">
    <property type="protein sequence ID" value="SNQ30167.1"/>
    <property type="molecule type" value="Genomic_DNA"/>
</dbReference>
<dbReference type="SUPFAM" id="SSF81606">
    <property type="entry name" value="PP2C-like"/>
    <property type="match status" value="1"/>
</dbReference>
<sequence length="322" mass="36536">MYFIQPSRSISHLDTVLSILPDLEVIQLADLDQYDHSVIVIADVKDFLKHLWDFPTVVLAFEDEGSTLAEAWQSGALAGWIWDKIPTNPIEQLHSIDAQYKRNQDSRDLPSAALLQKKLLPDDIDIPNYSFESFFKPSAYLSGDWYDYWKISDKEVMFYLADVSGHGVASSLLTSWMAAFHGSSKRPRELIKKLNGMLIQEDIEKHITMITGILNFETHELRWSSAGHYPPAILFNGHEEPMILNTSSFALGLTEDIEIEEFECVLAKNARFVVCSDGALEAFDGCLSDQLNLLIDQLKNQSFKAPDHTVDDIAILTIWRQK</sequence>